<dbReference type="OrthoDB" id="408631at2759"/>
<evidence type="ECO:0000313" key="5">
    <source>
        <dbReference type="EMBL" id="KAG2182345.1"/>
    </source>
</evidence>
<dbReference type="Proteomes" id="UP000654370">
    <property type="component" value="Unassembled WGS sequence"/>
</dbReference>
<keyword evidence="2 3" id="KW-0378">Hydrolase</keyword>
<evidence type="ECO:0000256" key="2">
    <source>
        <dbReference type="ARBA" id="ARBA00022801"/>
    </source>
</evidence>
<proteinExistence type="inferred from homology"/>
<evidence type="ECO:0000256" key="1">
    <source>
        <dbReference type="ARBA" id="ARBA00005964"/>
    </source>
</evidence>
<feature type="chain" id="PRO_5034842302" description="Carboxylic ester hydrolase" evidence="3">
    <location>
        <begin position="19"/>
        <end position="554"/>
    </location>
</feature>
<comment type="similarity">
    <text evidence="1 3">Belongs to the type-B carboxylesterase/lipase family.</text>
</comment>
<dbReference type="GO" id="GO:0052689">
    <property type="term" value="F:carboxylic ester hydrolase activity"/>
    <property type="evidence" value="ECO:0007669"/>
    <property type="project" value="TreeGrafter"/>
</dbReference>
<feature type="signal peptide" evidence="3">
    <location>
        <begin position="1"/>
        <end position="18"/>
    </location>
</feature>
<feature type="domain" description="Carboxylesterase type B" evidence="4">
    <location>
        <begin position="21"/>
        <end position="526"/>
    </location>
</feature>
<accession>A0A8H7UGN0</accession>
<gene>
    <name evidence="5" type="ORF">INT43_007275</name>
</gene>
<dbReference type="InterPro" id="IPR019826">
    <property type="entry name" value="Carboxylesterase_B_AS"/>
</dbReference>
<reference evidence="5" key="1">
    <citation type="submission" date="2020-12" db="EMBL/GenBank/DDBJ databases">
        <title>Metabolic potential, ecology and presence of endohyphal bacteria is reflected in genomic diversity of Mucoromycotina.</title>
        <authorList>
            <person name="Muszewska A."/>
            <person name="Okrasinska A."/>
            <person name="Steczkiewicz K."/>
            <person name="Drgas O."/>
            <person name="Orlowska M."/>
            <person name="Perlinska-Lenart U."/>
            <person name="Aleksandrzak-Piekarczyk T."/>
            <person name="Szatraj K."/>
            <person name="Zielenkiewicz U."/>
            <person name="Pilsyk S."/>
            <person name="Malc E."/>
            <person name="Mieczkowski P."/>
            <person name="Kruszewska J.S."/>
            <person name="Biernat P."/>
            <person name="Pawlowska J."/>
        </authorList>
    </citation>
    <scope>NUCLEOTIDE SEQUENCE</scope>
    <source>
        <strain evidence="5">WA0000067209</strain>
    </source>
</reference>
<dbReference type="AlphaFoldDB" id="A0A8H7UGN0"/>
<protein>
    <recommendedName>
        <fullName evidence="3">Carboxylic ester hydrolase</fullName>
        <ecNumber evidence="3">3.1.1.-</ecNumber>
    </recommendedName>
</protein>
<dbReference type="Gene3D" id="3.40.50.1820">
    <property type="entry name" value="alpha/beta hydrolase"/>
    <property type="match status" value="1"/>
</dbReference>
<dbReference type="SUPFAM" id="SSF53474">
    <property type="entry name" value="alpha/beta-Hydrolases"/>
    <property type="match status" value="1"/>
</dbReference>
<dbReference type="Pfam" id="PF00135">
    <property type="entry name" value="COesterase"/>
    <property type="match status" value="1"/>
</dbReference>
<sequence>MKALFYTSLVALTGLATATSPTAKVKNGTYVGTHLPTFNQDMFIGIPYAQVPTGDLRFRPPASLNTSWSDQKPAQEYKNSCYAFGPYTDNDGITQSEDCLTLNVVRPAGSSGGKLPVGVWIHGGGFTQGVSFRDVYNLSYPVQQSVEGQTPVIGVSINYRLGPFGFMASSEVKDEGSMNAGLKDQLMALRWVNENIEAFGGDPDKVTIWGESAGGESVAMLLMAYGGKLKNLFRGAIMESGSSTTQQYYPVSHWQAQYNNITNMVGCDGDKDTLKCLRSVDINKLVHVVNITNGLISQTYGPTIDGDFIPDWPKSLLTEGKFVKVPMISGANLDEGTSFGPGNVNTTEDIQTWMEKSVPTLSKSTIKTILKLYPNDPSKGSPYGTGDLYDNSTFGLQYKRGASIGGDTVMIGPRRLMCETWTKAGEKVYSYNWNQSDYGTAPQAGSTHFQEVVYVFDNPSSSFPTSKAAPMGPDPTGDKKQLGDLISRFFMSFIATGNPNKAKQNGKVSPWPAYDIRKPQNYYFQAGDSHPEPDTWRKENINFINYGVGHQFLN</sequence>
<name>A0A8H7UGN0_MORIS</name>
<dbReference type="EC" id="3.1.1.-" evidence="3"/>
<dbReference type="InterPro" id="IPR029058">
    <property type="entry name" value="AB_hydrolase_fold"/>
</dbReference>
<evidence type="ECO:0000259" key="4">
    <source>
        <dbReference type="Pfam" id="PF00135"/>
    </source>
</evidence>
<keyword evidence="3" id="KW-0732">Signal</keyword>
<evidence type="ECO:0000256" key="3">
    <source>
        <dbReference type="RuleBase" id="RU361235"/>
    </source>
</evidence>
<comment type="caution">
    <text evidence="5">The sequence shown here is derived from an EMBL/GenBank/DDBJ whole genome shotgun (WGS) entry which is preliminary data.</text>
</comment>
<keyword evidence="6" id="KW-1185">Reference proteome</keyword>
<dbReference type="InterPro" id="IPR050654">
    <property type="entry name" value="AChE-related_enzymes"/>
</dbReference>
<organism evidence="5 6">
    <name type="scientific">Mortierella isabellina</name>
    <name type="common">Filamentous fungus</name>
    <name type="synonym">Umbelopsis isabellina</name>
    <dbReference type="NCBI Taxonomy" id="91625"/>
    <lineage>
        <taxon>Eukaryota</taxon>
        <taxon>Fungi</taxon>
        <taxon>Fungi incertae sedis</taxon>
        <taxon>Mucoromycota</taxon>
        <taxon>Mucoromycotina</taxon>
        <taxon>Umbelopsidomycetes</taxon>
        <taxon>Umbelopsidales</taxon>
        <taxon>Umbelopsidaceae</taxon>
        <taxon>Umbelopsis</taxon>
    </lineage>
</organism>
<evidence type="ECO:0000313" key="6">
    <source>
        <dbReference type="Proteomes" id="UP000654370"/>
    </source>
</evidence>
<dbReference type="PROSITE" id="PS00122">
    <property type="entry name" value="CARBOXYLESTERASE_B_1"/>
    <property type="match status" value="1"/>
</dbReference>
<dbReference type="InterPro" id="IPR002018">
    <property type="entry name" value="CarbesteraseB"/>
</dbReference>
<dbReference type="PANTHER" id="PTHR43918:SF4">
    <property type="entry name" value="CARBOXYLIC ESTER HYDROLASE"/>
    <property type="match status" value="1"/>
</dbReference>
<dbReference type="EMBL" id="JAEPQZ010000004">
    <property type="protein sequence ID" value="KAG2182345.1"/>
    <property type="molecule type" value="Genomic_DNA"/>
</dbReference>
<dbReference type="PANTHER" id="PTHR43918">
    <property type="entry name" value="ACETYLCHOLINESTERASE"/>
    <property type="match status" value="1"/>
</dbReference>
<dbReference type="InterPro" id="IPR019819">
    <property type="entry name" value="Carboxylesterase_B_CS"/>
</dbReference>
<dbReference type="PROSITE" id="PS00941">
    <property type="entry name" value="CARBOXYLESTERASE_B_2"/>
    <property type="match status" value="1"/>
</dbReference>